<dbReference type="RefSeq" id="WP_058118643.1">
    <property type="nucleotide sequence ID" value="NZ_CALICV010000114.1"/>
</dbReference>
<dbReference type="Proteomes" id="UP000064844">
    <property type="component" value="Chromosome"/>
</dbReference>
<dbReference type="KEGG" id="ibu:IB211_03303"/>
<reference evidence="1 2" key="1">
    <citation type="journal article" date="2015" name="Nat. Commun.">
        <title>Production of butyrate from lysine and the Amadori product fructoselysine by a human gut commensal.</title>
        <authorList>
            <person name="Bui T.P."/>
            <person name="Ritari J."/>
            <person name="Boeren S."/>
            <person name="de Waard P."/>
            <person name="Plugge C.M."/>
            <person name="de Vos W.M."/>
        </authorList>
    </citation>
    <scope>NUCLEOTIDE SEQUENCE [LARGE SCALE GENOMIC DNA]</scope>
    <source>
        <strain evidence="1 2">AF211</strain>
    </source>
</reference>
<evidence type="ECO:0000313" key="1">
    <source>
        <dbReference type="EMBL" id="ALP95691.1"/>
    </source>
</evidence>
<keyword evidence="2" id="KW-1185">Reference proteome</keyword>
<dbReference type="STRING" id="1297617.IB211_03303"/>
<organism evidence="1 2">
    <name type="scientific">Intestinimonas butyriciproducens</name>
    <dbReference type="NCBI Taxonomy" id="1297617"/>
    <lineage>
        <taxon>Bacteria</taxon>
        <taxon>Bacillati</taxon>
        <taxon>Bacillota</taxon>
        <taxon>Clostridia</taxon>
        <taxon>Eubacteriales</taxon>
        <taxon>Intestinimonas</taxon>
    </lineage>
</organism>
<evidence type="ECO:0008006" key="3">
    <source>
        <dbReference type="Google" id="ProtNLM"/>
    </source>
</evidence>
<dbReference type="AlphaFoldDB" id="A0A0S2W8N4"/>
<proteinExistence type="predicted"/>
<accession>A0A0S2W8N4</accession>
<name>A0A0S2W8N4_9FIRM</name>
<evidence type="ECO:0000313" key="2">
    <source>
        <dbReference type="Proteomes" id="UP000064844"/>
    </source>
</evidence>
<dbReference type="eggNOG" id="COG3311">
    <property type="taxonomic scope" value="Bacteria"/>
</dbReference>
<gene>
    <name evidence="1" type="ORF">IB211_03303</name>
</gene>
<sequence>MNKPTYKSYDELPLTLSALNVAAVLGISRAGASASWSTAKAGFPTLNIGSRILIPKYKFLAWIDGSSSKKG</sequence>
<reference evidence="2" key="2">
    <citation type="submission" date="2015-04" db="EMBL/GenBank/DDBJ databases">
        <title>A butyrogenic pathway from the amino acid lysine in a human gut commensal.</title>
        <authorList>
            <person name="de Vos W.M."/>
            <person name="Bui N.T.P."/>
            <person name="Plugge C.M."/>
            <person name="Ritari J."/>
        </authorList>
    </citation>
    <scope>NUCLEOTIDE SEQUENCE [LARGE SCALE GENOMIC DNA]</scope>
    <source>
        <strain evidence="2">AF211</strain>
    </source>
</reference>
<protein>
    <recommendedName>
        <fullName evidence="3">Helix-turn-helix domain-containing protein</fullName>
    </recommendedName>
</protein>
<dbReference type="EMBL" id="CP011307">
    <property type="protein sequence ID" value="ALP95691.1"/>
    <property type="molecule type" value="Genomic_DNA"/>
</dbReference>